<feature type="compositionally biased region" description="Polar residues" evidence="1">
    <location>
        <begin position="114"/>
        <end position="126"/>
    </location>
</feature>
<dbReference type="EMBL" id="DUZY01000004">
    <property type="protein sequence ID" value="DAD36107.1"/>
    <property type="molecule type" value="Genomic_DNA"/>
</dbReference>
<keyword evidence="3" id="KW-1185">Reference proteome</keyword>
<evidence type="ECO:0000256" key="1">
    <source>
        <dbReference type="SAM" id="MobiDB-lite"/>
    </source>
</evidence>
<gene>
    <name evidence="2" type="ORF">HUJ06_006747</name>
</gene>
<evidence type="ECO:0000313" key="3">
    <source>
        <dbReference type="Proteomes" id="UP000607653"/>
    </source>
</evidence>
<comment type="caution">
    <text evidence="2">The sequence shown here is derived from an EMBL/GenBank/DDBJ whole genome shotgun (WGS) entry which is preliminary data.</text>
</comment>
<dbReference type="Proteomes" id="UP000607653">
    <property type="component" value="Unassembled WGS sequence"/>
</dbReference>
<proteinExistence type="predicted"/>
<evidence type="ECO:0000313" key="2">
    <source>
        <dbReference type="EMBL" id="DAD36107.1"/>
    </source>
</evidence>
<name>A0A822YU95_NELNU</name>
<accession>A0A822YU95</accession>
<dbReference type="AlphaFoldDB" id="A0A822YU95"/>
<protein>
    <submittedName>
        <fullName evidence="2">Uncharacterized protein</fullName>
    </submittedName>
</protein>
<reference evidence="2 3" key="1">
    <citation type="journal article" date="2020" name="Mol. Biol. Evol.">
        <title>Distinct Expression and Methylation Patterns for Genes with Different Fates following a Single Whole-Genome Duplication in Flowering Plants.</title>
        <authorList>
            <person name="Shi T."/>
            <person name="Rahmani R.S."/>
            <person name="Gugger P.F."/>
            <person name="Wang M."/>
            <person name="Li H."/>
            <person name="Zhang Y."/>
            <person name="Li Z."/>
            <person name="Wang Q."/>
            <person name="Van de Peer Y."/>
            <person name="Marchal K."/>
            <person name="Chen J."/>
        </authorList>
    </citation>
    <scope>NUCLEOTIDE SEQUENCE [LARGE SCALE GENOMIC DNA]</scope>
    <source>
        <tissue evidence="2">Leaf</tissue>
    </source>
</reference>
<feature type="region of interest" description="Disordered" evidence="1">
    <location>
        <begin position="114"/>
        <end position="141"/>
    </location>
</feature>
<organism evidence="2 3">
    <name type="scientific">Nelumbo nucifera</name>
    <name type="common">Sacred lotus</name>
    <dbReference type="NCBI Taxonomy" id="4432"/>
    <lineage>
        <taxon>Eukaryota</taxon>
        <taxon>Viridiplantae</taxon>
        <taxon>Streptophyta</taxon>
        <taxon>Embryophyta</taxon>
        <taxon>Tracheophyta</taxon>
        <taxon>Spermatophyta</taxon>
        <taxon>Magnoliopsida</taxon>
        <taxon>Proteales</taxon>
        <taxon>Nelumbonaceae</taxon>
        <taxon>Nelumbo</taxon>
    </lineage>
</organism>
<sequence>MGVNGGAQPLYMLGSFLVIKERWLLVCKYQQLRKLDFQPVFHASWSENPNSSDYRHLSKMDELRLLAKHHSVLGKTSMAAVIFSYNDANGSSLFTVEKTTKGQPLVINKTQMSSIESDTKGQQNPNEFACPPPHSSTHNCNPIDRYSPTFIYQQRKNGKYSSRSSVERSTARSGTLRGFGNMTFRFQITTTFVIFRL</sequence>